<dbReference type="OrthoDB" id="6402252at2"/>
<dbReference type="Pfam" id="PF14316">
    <property type="entry name" value="DUF4381"/>
    <property type="match status" value="1"/>
</dbReference>
<evidence type="ECO:0008006" key="4">
    <source>
        <dbReference type="Google" id="ProtNLM"/>
    </source>
</evidence>
<feature type="transmembrane region" description="Helical" evidence="1">
    <location>
        <begin position="37"/>
        <end position="58"/>
    </location>
</feature>
<evidence type="ECO:0000256" key="1">
    <source>
        <dbReference type="SAM" id="Phobius"/>
    </source>
</evidence>
<comment type="caution">
    <text evidence="2">The sequence shown here is derived from an EMBL/GenBank/DDBJ whole genome shotgun (WGS) entry which is preliminary data.</text>
</comment>
<reference evidence="2 3" key="1">
    <citation type="submission" date="2017-02" db="EMBL/GenBank/DDBJ databases">
        <title>Pseudoalteromonas ulvae TC14 Genome.</title>
        <authorList>
            <person name="Molmeret M."/>
        </authorList>
    </citation>
    <scope>NUCLEOTIDE SEQUENCE [LARGE SCALE GENOMIC DNA]</scope>
    <source>
        <strain evidence="2">TC14</strain>
    </source>
</reference>
<dbReference type="EMBL" id="MWPV01000002">
    <property type="protein sequence ID" value="OUL58519.1"/>
    <property type="molecule type" value="Genomic_DNA"/>
</dbReference>
<dbReference type="InterPro" id="IPR025489">
    <property type="entry name" value="DUF4381"/>
</dbReference>
<name>A0A244CTG1_PSEDV</name>
<keyword evidence="3" id="KW-1185">Reference proteome</keyword>
<accession>A0A244CTG1</accession>
<keyword evidence="1" id="KW-0812">Transmembrane</keyword>
<sequence>MTASALDNLEPIIAPTSVSVLPFDSSTSVSIWPLAPAWWVVIALTVIVILAGCAYWRVVYKHNQAKREAIILASTLNNEGAEHLQQLNMILKRLAAHYYGADKASCHSQQWCDFIHSACRVTITNEQLTHIYHPKVEHSHYTQVKQLLSQAIKRFNTRGAAHV</sequence>
<evidence type="ECO:0000313" key="2">
    <source>
        <dbReference type="EMBL" id="OUL58519.1"/>
    </source>
</evidence>
<protein>
    <recommendedName>
        <fullName evidence="4">DUF4381 domain-containing protein</fullName>
    </recommendedName>
</protein>
<dbReference type="AlphaFoldDB" id="A0A244CTG1"/>
<dbReference type="RefSeq" id="WP_086743821.1">
    <property type="nucleotide sequence ID" value="NZ_MWPV01000002.1"/>
</dbReference>
<proteinExistence type="predicted"/>
<evidence type="ECO:0000313" key="3">
    <source>
        <dbReference type="Proteomes" id="UP000194841"/>
    </source>
</evidence>
<gene>
    <name evidence="2" type="ORF">B1199_09360</name>
</gene>
<keyword evidence="1" id="KW-1133">Transmembrane helix</keyword>
<organism evidence="2 3">
    <name type="scientific">Pseudoalteromonas ulvae</name>
    <dbReference type="NCBI Taxonomy" id="107327"/>
    <lineage>
        <taxon>Bacteria</taxon>
        <taxon>Pseudomonadati</taxon>
        <taxon>Pseudomonadota</taxon>
        <taxon>Gammaproteobacteria</taxon>
        <taxon>Alteromonadales</taxon>
        <taxon>Pseudoalteromonadaceae</taxon>
        <taxon>Pseudoalteromonas</taxon>
    </lineage>
</organism>
<dbReference type="Proteomes" id="UP000194841">
    <property type="component" value="Unassembled WGS sequence"/>
</dbReference>
<keyword evidence="1" id="KW-0472">Membrane</keyword>